<name>A0A5B7HBT8_PORTR</name>
<dbReference type="EMBL" id="VSRR010030692">
    <property type="protein sequence ID" value="MPC70181.1"/>
    <property type="molecule type" value="Genomic_DNA"/>
</dbReference>
<comment type="caution">
    <text evidence="1">The sequence shown here is derived from an EMBL/GenBank/DDBJ whole genome shotgun (WGS) entry which is preliminary data.</text>
</comment>
<protein>
    <submittedName>
        <fullName evidence="1">Uncharacterized protein</fullName>
    </submittedName>
</protein>
<evidence type="ECO:0000313" key="2">
    <source>
        <dbReference type="Proteomes" id="UP000324222"/>
    </source>
</evidence>
<proteinExistence type="predicted"/>
<gene>
    <name evidence="1" type="ORF">E2C01_064423</name>
</gene>
<dbReference type="AlphaFoldDB" id="A0A5B7HBT8"/>
<evidence type="ECO:0000313" key="1">
    <source>
        <dbReference type="EMBL" id="MPC70181.1"/>
    </source>
</evidence>
<organism evidence="1 2">
    <name type="scientific">Portunus trituberculatus</name>
    <name type="common">Swimming crab</name>
    <name type="synonym">Neptunus trituberculatus</name>
    <dbReference type="NCBI Taxonomy" id="210409"/>
    <lineage>
        <taxon>Eukaryota</taxon>
        <taxon>Metazoa</taxon>
        <taxon>Ecdysozoa</taxon>
        <taxon>Arthropoda</taxon>
        <taxon>Crustacea</taxon>
        <taxon>Multicrustacea</taxon>
        <taxon>Malacostraca</taxon>
        <taxon>Eumalacostraca</taxon>
        <taxon>Eucarida</taxon>
        <taxon>Decapoda</taxon>
        <taxon>Pleocyemata</taxon>
        <taxon>Brachyura</taxon>
        <taxon>Eubrachyura</taxon>
        <taxon>Portunoidea</taxon>
        <taxon>Portunidae</taxon>
        <taxon>Portuninae</taxon>
        <taxon>Portunus</taxon>
    </lineage>
</organism>
<keyword evidence="2" id="KW-1185">Reference proteome</keyword>
<dbReference type="Proteomes" id="UP000324222">
    <property type="component" value="Unassembled WGS sequence"/>
</dbReference>
<reference evidence="1 2" key="1">
    <citation type="submission" date="2019-05" db="EMBL/GenBank/DDBJ databases">
        <title>Another draft genome of Portunus trituberculatus and its Hox gene families provides insights of decapod evolution.</title>
        <authorList>
            <person name="Jeong J.-H."/>
            <person name="Song I."/>
            <person name="Kim S."/>
            <person name="Choi T."/>
            <person name="Kim D."/>
            <person name="Ryu S."/>
            <person name="Kim W."/>
        </authorList>
    </citation>
    <scope>NUCLEOTIDE SEQUENCE [LARGE SCALE GENOMIC DNA]</scope>
    <source>
        <tissue evidence="1">Muscle</tissue>
    </source>
</reference>
<sequence length="89" mass="9423">MGGRDKTQAGPPPRLPACLPACLPRPNAISCSATLPHAPASHQCTFNKRHATTPHRPRQGRCSPGGTCGRLGTACRPVPAPWCIRCKFA</sequence>
<accession>A0A5B7HBT8</accession>